<dbReference type="InterPro" id="IPR036866">
    <property type="entry name" value="RibonucZ/Hydroxyglut_hydro"/>
</dbReference>
<keyword evidence="5" id="KW-0479">Metal-binding</keyword>
<dbReference type="GO" id="GO:0046872">
    <property type="term" value="F:metal ion binding"/>
    <property type="evidence" value="ECO:0007669"/>
    <property type="project" value="UniProtKB-KW"/>
</dbReference>
<evidence type="ECO:0000256" key="3">
    <source>
        <dbReference type="ARBA" id="ARBA00022694"/>
    </source>
</evidence>
<keyword evidence="6" id="KW-0255">Endonuclease</keyword>
<keyword evidence="3" id="KW-0819">tRNA processing</keyword>
<dbReference type="GO" id="GO:0042781">
    <property type="term" value="F:3'-tRNA processing endoribonuclease activity"/>
    <property type="evidence" value="ECO:0007669"/>
    <property type="project" value="UniProtKB-EC"/>
</dbReference>
<keyword evidence="8" id="KW-0862">Zinc</keyword>
<name>A0A644YCA1_9ZZZZ</name>
<protein>
    <submittedName>
        <fullName evidence="9">Ribonuclease Z</fullName>
        <ecNumber evidence="9">3.1.26.11</ecNumber>
    </submittedName>
</protein>
<dbReference type="SUPFAM" id="SSF56281">
    <property type="entry name" value="Metallo-hydrolase/oxidoreductase"/>
    <property type="match status" value="1"/>
</dbReference>
<dbReference type="EC" id="3.1.26.11" evidence="9"/>
<accession>A0A644YCA1</accession>
<comment type="cofactor">
    <cofactor evidence="1">
        <name>Zn(2+)</name>
        <dbReference type="ChEBI" id="CHEBI:29105"/>
    </cofactor>
</comment>
<evidence type="ECO:0000256" key="2">
    <source>
        <dbReference type="ARBA" id="ARBA00011738"/>
    </source>
</evidence>
<dbReference type="PANTHER" id="PTHR46018">
    <property type="entry name" value="ZINC PHOSPHODIESTERASE ELAC PROTEIN 1"/>
    <property type="match status" value="1"/>
</dbReference>
<reference evidence="9" key="1">
    <citation type="submission" date="2019-08" db="EMBL/GenBank/DDBJ databases">
        <authorList>
            <person name="Kucharzyk K."/>
            <person name="Murdoch R.W."/>
            <person name="Higgins S."/>
            <person name="Loffler F."/>
        </authorList>
    </citation>
    <scope>NUCLEOTIDE SEQUENCE</scope>
</reference>
<organism evidence="9">
    <name type="scientific">bioreactor metagenome</name>
    <dbReference type="NCBI Taxonomy" id="1076179"/>
    <lineage>
        <taxon>unclassified sequences</taxon>
        <taxon>metagenomes</taxon>
        <taxon>ecological metagenomes</taxon>
    </lineage>
</organism>
<evidence type="ECO:0000256" key="7">
    <source>
        <dbReference type="ARBA" id="ARBA00022801"/>
    </source>
</evidence>
<evidence type="ECO:0000256" key="4">
    <source>
        <dbReference type="ARBA" id="ARBA00022722"/>
    </source>
</evidence>
<dbReference type="NCBIfam" id="NF000801">
    <property type="entry name" value="PRK00055.1-3"/>
    <property type="match status" value="1"/>
</dbReference>
<dbReference type="CDD" id="cd07717">
    <property type="entry name" value="RNaseZ_ZiPD-like_MBL-fold"/>
    <property type="match status" value="1"/>
</dbReference>
<evidence type="ECO:0000256" key="8">
    <source>
        <dbReference type="ARBA" id="ARBA00022833"/>
    </source>
</evidence>
<proteinExistence type="inferred from homology"/>
<dbReference type="Pfam" id="PF23023">
    <property type="entry name" value="Anti-Pycsar_Apyc1"/>
    <property type="match status" value="1"/>
</dbReference>
<dbReference type="AlphaFoldDB" id="A0A644YCA1"/>
<gene>
    <name evidence="9" type="primary">rnz_8</name>
    <name evidence="9" type="ORF">SDC9_70644</name>
</gene>
<keyword evidence="7 9" id="KW-0378">Hydrolase</keyword>
<evidence type="ECO:0000256" key="5">
    <source>
        <dbReference type="ARBA" id="ARBA00022723"/>
    </source>
</evidence>
<evidence type="ECO:0000256" key="1">
    <source>
        <dbReference type="ARBA" id="ARBA00001947"/>
    </source>
</evidence>
<sequence length="313" mass="35107">MVTAYIQGDKMINVIITGTGGMIPLPDRFLASCVIEYNGRKILIDCGEGTQVSLHKGKISISKIDVILLTHCHADHVTGLPGLLLTIGNSGRTEPLDIIGPRGSMNIINSLLVVCGYLPFEVRMSELHDTKPVEFEQIGLNITSIPLKHHMNCVGYSLELKLKPRFNPEKARQLNIPVNFWKTLHGGESVKVMDKTITPDMVLGEERTPIKISYVTDTRPVDWINKIVRNSDLFICEGMYGDDEQKEKTSEKMHMIFSEAAEIARDSNVKELWLTHFSPAMPNPGEYIKFAKVIFPNTHIGIDLMHKEFKPAE</sequence>
<dbReference type="PANTHER" id="PTHR46018:SF2">
    <property type="entry name" value="ZINC PHOSPHODIESTERASE ELAC PROTEIN 1"/>
    <property type="match status" value="1"/>
</dbReference>
<keyword evidence="4" id="KW-0540">Nuclease</keyword>
<dbReference type="NCBIfam" id="TIGR02651">
    <property type="entry name" value="RNase_Z"/>
    <property type="match status" value="1"/>
</dbReference>
<dbReference type="InterPro" id="IPR013471">
    <property type="entry name" value="RNase_Z/BN"/>
</dbReference>
<comment type="subunit">
    <text evidence="2">Homodimer.</text>
</comment>
<dbReference type="HAMAP" id="MF_01818">
    <property type="entry name" value="RNase_Z_BN"/>
    <property type="match status" value="1"/>
</dbReference>
<evidence type="ECO:0000256" key="6">
    <source>
        <dbReference type="ARBA" id="ARBA00022759"/>
    </source>
</evidence>
<evidence type="ECO:0000313" key="9">
    <source>
        <dbReference type="EMBL" id="MPM24163.1"/>
    </source>
</evidence>
<comment type="caution">
    <text evidence="9">The sequence shown here is derived from an EMBL/GenBank/DDBJ whole genome shotgun (WGS) entry which is preliminary data.</text>
</comment>
<dbReference type="Gene3D" id="3.60.15.10">
    <property type="entry name" value="Ribonuclease Z/Hydroxyacylglutathione hydrolase-like"/>
    <property type="match status" value="1"/>
</dbReference>
<dbReference type="EMBL" id="VSSQ01004200">
    <property type="protein sequence ID" value="MPM24163.1"/>
    <property type="molecule type" value="Genomic_DNA"/>
</dbReference>